<feature type="non-terminal residue" evidence="2">
    <location>
        <position position="70"/>
    </location>
</feature>
<accession>A0A699ZFC2</accession>
<feature type="compositionally biased region" description="Low complexity" evidence="1">
    <location>
        <begin position="38"/>
        <end position="60"/>
    </location>
</feature>
<sequence>RLPGPAACAGPERRAAPLVSRRPLPGGAGGGAGHARHAAGSVCGAGRAHGAGPKAAPHGRCQGPGRTPSN</sequence>
<organism evidence="2 3">
    <name type="scientific">Haematococcus lacustris</name>
    <name type="common">Green alga</name>
    <name type="synonym">Haematococcus pluvialis</name>
    <dbReference type="NCBI Taxonomy" id="44745"/>
    <lineage>
        <taxon>Eukaryota</taxon>
        <taxon>Viridiplantae</taxon>
        <taxon>Chlorophyta</taxon>
        <taxon>core chlorophytes</taxon>
        <taxon>Chlorophyceae</taxon>
        <taxon>CS clade</taxon>
        <taxon>Chlamydomonadales</taxon>
        <taxon>Haematococcaceae</taxon>
        <taxon>Haematococcus</taxon>
    </lineage>
</organism>
<reference evidence="2 3" key="1">
    <citation type="submission" date="2020-02" db="EMBL/GenBank/DDBJ databases">
        <title>Draft genome sequence of Haematococcus lacustris strain NIES-144.</title>
        <authorList>
            <person name="Morimoto D."/>
            <person name="Nakagawa S."/>
            <person name="Yoshida T."/>
            <person name="Sawayama S."/>
        </authorList>
    </citation>
    <scope>NUCLEOTIDE SEQUENCE [LARGE SCALE GENOMIC DNA]</scope>
    <source>
        <strain evidence="2 3">NIES-144</strain>
    </source>
</reference>
<evidence type="ECO:0000256" key="1">
    <source>
        <dbReference type="SAM" id="MobiDB-lite"/>
    </source>
</evidence>
<comment type="caution">
    <text evidence="2">The sequence shown here is derived from an EMBL/GenBank/DDBJ whole genome shotgun (WGS) entry which is preliminary data.</text>
</comment>
<evidence type="ECO:0000313" key="2">
    <source>
        <dbReference type="EMBL" id="GFH20881.1"/>
    </source>
</evidence>
<keyword evidence="3" id="KW-1185">Reference proteome</keyword>
<gene>
    <name evidence="2" type="ORF">HaLaN_18083</name>
</gene>
<feature type="region of interest" description="Disordered" evidence="1">
    <location>
        <begin position="1"/>
        <end position="70"/>
    </location>
</feature>
<evidence type="ECO:0000313" key="3">
    <source>
        <dbReference type="Proteomes" id="UP000485058"/>
    </source>
</evidence>
<name>A0A699ZFC2_HAELA</name>
<feature type="non-terminal residue" evidence="2">
    <location>
        <position position="1"/>
    </location>
</feature>
<protein>
    <submittedName>
        <fullName evidence="2">Uncharacterized protein</fullName>
    </submittedName>
</protein>
<dbReference type="EMBL" id="BLLF01001716">
    <property type="protein sequence ID" value="GFH20881.1"/>
    <property type="molecule type" value="Genomic_DNA"/>
</dbReference>
<dbReference type="AlphaFoldDB" id="A0A699ZFC2"/>
<dbReference type="Proteomes" id="UP000485058">
    <property type="component" value="Unassembled WGS sequence"/>
</dbReference>
<proteinExistence type="predicted"/>